<dbReference type="InterPro" id="IPR000866">
    <property type="entry name" value="AhpC/TSA"/>
</dbReference>
<dbReference type="Pfam" id="PF00578">
    <property type="entry name" value="AhpC-TSA"/>
    <property type="match status" value="1"/>
</dbReference>
<dbReference type="Gene3D" id="3.40.30.10">
    <property type="entry name" value="Glutaredoxin"/>
    <property type="match status" value="1"/>
</dbReference>
<organism evidence="6 7">
    <name type="scientific">Salegentibacter echinorum</name>
    <dbReference type="NCBI Taxonomy" id="1073325"/>
    <lineage>
        <taxon>Bacteria</taxon>
        <taxon>Pseudomonadati</taxon>
        <taxon>Bacteroidota</taxon>
        <taxon>Flavobacteriia</taxon>
        <taxon>Flavobacteriales</taxon>
        <taxon>Flavobacteriaceae</taxon>
        <taxon>Salegentibacter</taxon>
    </lineage>
</organism>
<dbReference type="Pfam" id="PF14289">
    <property type="entry name" value="DUF4369"/>
    <property type="match status" value="1"/>
</dbReference>
<keyword evidence="4" id="KW-0676">Redox-active center</keyword>
<evidence type="ECO:0000256" key="2">
    <source>
        <dbReference type="ARBA" id="ARBA00022748"/>
    </source>
</evidence>
<evidence type="ECO:0000256" key="1">
    <source>
        <dbReference type="ARBA" id="ARBA00004196"/>
    </source>
</evidence>
<sequence length="384" mass="43091">MLIFAIKYKNIMRKIVVMLAVVTAFMSCQEDKGYFISGNAPGLDNGKKVYVSEIDDSSNRPVIIDSTTIKDESFELDLKNVEDPNLSFLEFEGAQGNVIFISENENIKFKIHKDSLRSSKVTGGKENRLLAKYLDHLEGINTKVMKGRGEMRAAQQSKDSAKFTTLKETEKEILDNDKVFKKKIVEENPGSFVSVMIISDMLRMKSYPIKDIKEMFDNLSKDIRNTGLGQQIGQALEERGKVAVGSKAPEFTAPTPEGEELALKDVMGKVTVIDFWAAWCKPCRVENPNLVKTYNKYKDDGLSIIGVSLDRPGQKDKWLQAIEDDGLPWHQVSNLEFWQDPVAQLYGIKAIPAAFILNEEGTIVARDLRGDALDNKIGELLNNK</sequence>
<keyword evidence="7" id="KW-1185">Reference proteome</keyword>
<proteinExistence type="predicted"/>
<keyword evidence="2" id="KW-0201">Cytochrome c-type biogenesis</keyword>
<evidence type="ECO:0000256" key="4">
    <source>
        <dbReference type="ARBA" id="ARBA00023284"/>
    </source>
</evidence>
<dbReference type="GO" id="GO:0016491">
    <property type="term" value="F:oxidoreductase activity"/>
    <property type="evidence" value="ECO:0007669"/>
    <property type="project" value="InterPro"/>
</dbReference>
<dbReference type="GO" id="GO:0016209">
    <property type="term" value="F:antioxidant activity"/>
    <property type="evidence" value="ECO:0007669"/>
    <property type="project" value="InterPro"/>
</dbReference>
<dbReference type="EMBL" id="FQVT01000003">
    <property type="protein sequence ID" value="SHF89806.1"/>
    <property type="molecule type" value="Genomic_DNA"/>
</dbReference>
<dbReference type="InterPro" id="IPR013766">
    <property type="entry name" value="Thioredoxin_domain"/>
</dbReference>
<dbReference type="AlphaFoldDB" id="A0A1M5FEA6"/>
<comment type="subcellular location">
    <subcellularLocation>
        <location evidence="1">Cell envelope</location>
    </subcellularLocation>
</comment>
<name>A0A1M5FEA6_SALEC</name>
<dbReference type="GO" id="GO:0030313">
    <property type="term" value="C:cell envelope"/>
    <property type="evidence" value="ECO:0007669"/>
    <property type="project" value="UniProtKB-SubCell"/>
</dbReference>
<evidence type="ECO:0000259" key="5">
    <source>
        <dbReference type="PROSITE" id="PS51352"/>
    </source>
</evidence>
<feature type="domain" description="Thioredoxin" evidence="5">
    <location>
        <begin position="242"/>
        <end position="384"/>
    </location>
</feature>
<dbReference type="PROSITE" id="PS51352">
    <property type="entry name" value="THIOREDOXIN_2"/>
    <property type="match status" value="1"/>
</dbReference>
<reference evidence="7" key="1">
    <citation type="submission" date="2016-11" db="EMBL/GenBank/DDBJ databases">
        <authorList>
            <person name="Varghese N."/>
            <person name="Submissions S."/>
        </authorList>
    </citation>
    <scope>NUCLEOTIDE SEQUENCE [LARGE SCALE GENOMIC DNA]</scope>
    <source>
        <strain evidence="7">DSM 24579</strain>
    </source>
</reference>
<dbReference type="CDD" id="cd02966">
    <property type="entry name" value="TlpA_like_family"/>
    <property type="match status" value="1"/>
</dbReference>
<accession>A0A1M5FEA6</accession>
<dbReference type="GO" id="GO:0017004">
    <property type="term" value="P:cytochrome complex assembly"/>
    <property type="evidence" value="ECO:0007669"/>
    <property type="project" value="UniProtKB-KW"/>
</dbReference>
<dbReference type="STRING" id="1073325.SAMN05444483_103153"/>
<dbReference type="SUPFAM" id="SSF52833">
    <property type="entry name" value="Thioredoxin-like"/>
    <property type="match status" value="1"/>
</dbReference>
<evidence type="ECO:0000313" key="7">
    <source>
        <dbReference type="Proteomes" id="UP000183945"/>
    </source>
</evidence>
<dbReference type="InterPro" id="IPR025380">
    <property type="entry name" value="DUF4369"/>
</dbReference>
<keyword evidence="3" id="KW-1015">Disulfide bond</keyword>
<gene>
    <name evidence="6" type="ORF">SAMN05444483_103153</name>
</gene>
<dbReference type="InterPro" id="IPR050553">
    <property type="entry name" value="Thioredoxin_ResA/DsbE_sf"/>
</dbReference>
<dbReference type="PANTHER" id="PTHR42852:SF6">
    <property type="entry name" value="THIOL:DISULFIDE INTERCHANGE PROTEIN DSBE"/>
    <property type="match status" value="1"/>
</dbReference>
<dbReference type="InterPro" id="IPR036249">
    <property type="entry name" value="Thioredoxin-like_sf"/>
</dbReference>
<dbReference type="Proteomes" id="UP000183945">
    <property type="component" value="Unassembled WGS sequence"/>
</dbReference>
<dbReference type="PANTHER" id="PTHR42852">
    <property type="entry name" value="THIOL:DISULFIDE INTERCHANGE PROTEIN DSBE"/>
    <property type="match status" value="1"/>
</dbReference>
<dbReference type="PROSITE" id="PS51257">
    <property type="entry name" value="PROKAR_LIPOPROTEIN"/>
    <property type="match status" value="1"/>
</dbReference>
<evidence type="ECO:0000313" key="6">
    <source>
        <dbReference type="EMBL" id="SHF89806.1"/>
    </source>
</evidence>
<evidence type="ECO:0000256" key="3">
    <source>
        <dbReference type="ARBA" id="ARBA00023157"/>
    </source>
</evidence>
<protein>
    <submittedName>
        <fullName evidence="6">Peroxiredoxin</fullName>
    </submittedName>
</protein>